<keyword evidence="1" id="KW-0812">Transmembrane</keyword>
<feature type="transmembrane region" description="Helical" evidence="1">
    <location>
        <begin position="53"/>
        <end position="73"/>
    </location>
</feature>
<gene>
    <name evidence="2" type="ORF">HF682_09905</name>
</gene>
<name>A0A847S0S9_9NEIS</name>
<protein>
    <submittedName>
        <fullName evidence="2">Uncharacterized protein</fullName>
    </submittedName>
</protein>
<proteinExistence type="predicted"/>
<evidence type="ECO:0000256" key="1">
    <source>
        <dbReference type="SAM" id="Phobius"/>
    </source>
</evidence>
<organism evidence="2 3">
    <name type="scientific">Leeia aquatica</name>
    <dbReference type="NCBI Taxonomy" id="2725557"/>
    <lineage>
        <taxon>Bacteria</taxon>
        <taxon>Pseudomonadati</taxon>
        <taxon>Pseudomonadota</taxon>
        <taxon>Betaproteobacteria</taxon>
        <taxon>Neisseriales</taxon>
        <taxon>Leeiaceae</taxon>
        <taxon>Leeia</taxon>
    </lineage>
</organism>
<keyword evidence="1" id="KW-0472">Membrane</keyword>
<feature type="transmembrane region" description="Helical" evidence="1">
    <location>
        <begin position="82"/>
        <end position="100"/>
    </location>
</feature>
<evidence type="ECO:0000313" key="3">
    <source>
        <dbReference type="Proteomes" id="UP000587991"/>
    </source>
</evidence>
<reference evidence="2 3" key="1">
    <citation type="submission" date="2020-04" db="EMBL/GenBank/DDBJ databases">
        <title>Draft genome of Leeia sp. IMCC25680.</title>
        <authorList>
            <person name="Song J."/>
            <person name="Cho J.-C."/>
        </authorList>
    </citation>
    <scope>NUCLEOTIDE SEQUENCE [LARGE SCALE GENOMIC DNA]</scope>
    <source>
        <strain evidence="2 3">IMCC25680</strain>
    </source>
</reference>
<comment type="caution">
    <text evidence="2">The sequence shown here is derived from an EMBL/GenBank/DDBJ whole genome shotgun (WGS) entry which is preliminary data.</text>
</comment>
<feature type="transmembrane region" description="Helical" evidence="1">
    <location>
        <begin position="106"/>
        <end position="123"/>
    </location>
</feature>
<sequence>MLVLYDLAAVVILLIGVAHSWLGERYLLRRLARLDNLPRLYGGTAYTMTLLRFAWHITTLAWLGLAGVLVLLARPTFSPEQIGRVVGLCFLLQFAVSLWGSRGKHLSWLGFLLVAVLTLLASSL</sequence>
<accession>A0A847S0S9</accession>
<evidence type="ECO:0000313" key="2">
    <source>
        <dbReference type="EMBL" id="NLR75471.1"/>
    </source>
</evidence>
<dbReference type="AlphaFoldDB" id="A0A847S0S9"/>
<dbReference type="EMBL" id="JABAIM010000002">
    <property type="protein sequence ID" value="NLR75471.1"/>
    <property type="molecule type" value="Genomic_DNA"/>
</dbReference>
<keyword evidence="1" id="KW-1133">Transmembrane helix</keyword>
<dbReference type="Proteomes" id="UP000587991">
    <property type="component" value="Unassembled WGS sequence"/>
</dbReference>
<keyword evidence="3" id="KW-1185">Reference proteome</keyword>